<keyword evidence="4" id="KW-1185">Reference proteome</keyword>
<comment type="caution">
    <text evidence="3">The sequence shown here is derived from an EMBL/GenBank/DDBJ whole genome shotgun (WGS) entry which is preliminary data.</text>
</comment>
<dbReference type="GO" id="GO:0005886">
    <property type="term" value="C:plasma membrane"/>
    <property type="evidence" value="ECO:0007669"/>
    <property type="project" value="TreeGrafter"/>
</dbReference>
<name>A0AAN8XLZ9_HALRR</name>
<feature type="domain" description="Niemann-Pick C1 N-terminal" evidence="2">
    <location>
        <begin position="1"/>
        <end position="119"/>
    </location>
</feature>
<dbReference type="GO" id="GO:0042632">
    <property type="term" value="P:cholesterol homeostasis"/>
    <property type="evidence" value="ECO:0007669"/>
    <property type="project" value="TreeGrafter"/>
</dbReference>
<dbReference type="GO" id="GO:0030299">
    <property type="term" value="P:intestinal cholesterol absorption"/>
    <property type="evidence" value="ECO:0007669"/>
    <property type="project" value="TreeGrafter"/>
</dbReference>
<dbReference type="AlphaFoldDB" id="A0AAN8XLZ9"/>
<evidence type="ECO:0000256" key="1">
    <source>
        <dbReference type="SAM" id="Phobius"/>
    </source>
</evidence>
<proteinExistence type="predicted"/>
<dbReference type="GO" id="GO:0015918">
    <property type="term" value="P:sterol transport"/>
    <property type="evidence" value="ECO:0007669"/>
    <property type="project" value="TreeGrafter"/>
</dbReference>
<dbReference type="GO" id="GO:0015485">
    <property type="term" value="F:cholesterol binding"/>
    <property type="evidence" value="ECO:0007669"/>
    <property type="project" value="TreeGrafter"/>
</dbReference>
<evidence type="ECO:0000313" key="4">
    <source>
        <dbReference type="Proteomes" id="UP001381693"/>
    </source>
</evidence>
<dbReference type="PANTHER" id="PTHR45727">
    <property type="entry name" value="NPC INTRACELLULAR CHOLESTEROL TRANSPORTER 1"/>
    <property type="match status" value="1"/>
</dbReference>
<keyword evidence="1" id="KW-0472">Membrane</keyword>
<keyword evidence="1" id="KW-1133">Transmembrane helix</keyword>
<feature type="transmembrane region" description="Helical" evidence="1">
    <location>
        <begin position="120"/>
        <end position="143"/>
    </location>
</feature>
<reference evidence="3 4" key="1">
    <citation type="submission" date="2023-11" db="EMBL/GenBank/DDBJ databases">
        <title>Halocaridina rubra genome assembly.</title>
        <authorList>
            <person name="Smith C."/>
        </authorList>
    </citation>
    <scope>NUCLEOTIDE SEQUENCE [LARGE SCALE GENOMIC DNA]</scope>
    <source>
        <strain evidence="3">EP-1</strain>
        <tissue evidence="3">Whole</tissue>
    </source>
</reference>
<evidence type="ECO:0000259" key="2">
    <source>
        <dbReference type="Pfam" id="PF16414"/>
    </source>
</evidence>
<gene>
    <name evidence="3" type="ORF">SK128_027402</name>
</gene>
<protein>
    <recommendedName>
        <fullName evidence="2">Niemann-Pick C1 N-terminal domain-containing protein</fullName>
    </recommendedName>
</protein>
<evidence type="ECO:0000313" key="3">
    <source>
        <dbReference type="EMBL" id="KAK7086012.1"/>
    </source>
</evidence>
<keyword evidence="1" id="KW-0812">Transmembrane</keyword>
<dbReference type="EMBL" id="JAXCGZ010000422">
    <property type="protein sequence ID" value="KAK7086012.1"/>
    <property type="molecule type" value="Genomic_DNA"/>
</dbReference>
<dbReference type="Proteomes" id="UP001381693">
    <property type="component" value="Unassembled WGS sequence"/>
</dbReference>
<dbReference type="InterPro" id="IPR032190">
    <property type="entry name" value="NPC1_N"/>
</dbReference>
<sequence length="174" mass="19728">MCGPWGEYYCTGERWFTFMGSTDNGYTPFQIDYIFDANNTATFTPFNYTVIPCDQASNVSYREIHDMNLSHELDSCRFKFINFQQNESSACGCIDCQATCPPPPLLPPLPKHFELFGTDGLSIVMVLTFLLFASVFVTVYMCWKCRSQKNQGTNNIMTMRCYAASLQGVNITAE</sequence>
<organism evidence="3 4">
    <name type="scientific">Halocaridina rubra</name>
    <name type="common">Hawaiian red shrimp</name>
    <dbReference type="NCBI Taxonomy" id="373956"/>
    <lineage>
        <taxon>Eukaryota</taxon>
        <taxon>Metazoa</taxon>
        <taxon>Ecdysozoa</taxon>
        <taxon>Arthropoda</taxon>
        <taxon>Crustacea</taxon>
        <taxon>Multicrustacea</taxon>
        <taxon>Malacostraca</taxon>
        <taxon>Eumalacostraca</taxon>
        <taxon>Eucarida</taxon>
        <taxon>Decapoda</taxon>
        <taxon>Pleocyemata</taxon>
        <taxon>Caridea</taxon>
        <taxon>Atyoidea</taxon>
        <taxon>Atyidae</taxon>
        <taxon>Halocaridina</taxon>
    </lineage>
</organism>
<dbReference type="PANTHER" id="PTHR45727:SF2">
    <property type="entry name" value="NPC INTRACELLULAR CHOLESTEROL TRANSPORTER 1"/>
    <property type="match status" value="1"/>
</dbReference>
<dbReference type="Pfam" id="PF16414">
    <property type="entry name" value="NPC1_N"/>
    <property type="match status" value="1"/>
</dbReference>
<accession>A0AAN8XLZ9</accession>